<dbReference type="Gene3D" id="3.40.50.12580">
    <property type="match status" value="1"/>
</dbReference>
<dbReference type="SUPFAM" id="SSF53448">
    <property type="entry name" value="Nucleotide-diphospho-sugar transferases"/>
    <property type="match status" value="1"/>
</dbReference>
<dbReference type="SUPFAM" id="SSF53756">
    <property type="entry name" value="UDP-Glycosyltransferase/glycogen phosphorylase"/>
    <property type="match status" value="1"/>
</dbReference>
<dbReference type="GO" id="GO:0016020">
    <property type="term" value="C:membrane"/>
    <property type="evidence" value="ECO:0007669"/>
    <property type="project" value="InterPro"/>
</dbReference>
<comment type="caution">
    <text evidence="1">The sequence shown here is derived from an EMBL/GenBank/DDBJ whole genome shotgun (WGS) entry which is preliminary data.</text>
</comment>
<name>A0A3R6DVD2_9FIRM</name>
<dbReference type="InterPro" id="IPR029044">
    <property type="entry name" value="Nucleotide-diphossugar_trans"/>
</dbReference>
<accession>A0A3R6DVD2</accession>
<evidence type="ECO:0008006" key="3">
    <source>
        <dbReference type="Google" id="ProtNLM"/>
    </source>
</evidence>
<sequence length="634" mass="73085">MNNLSPQEEMIQLITNCISSNDFETAKKCLDIYNSSFGHDEFYTKCSSLLLQSIVPSVSLVCIYNNDEDTSSIFNDIMHHQTYENLNMACISSENFEQEFSEYISSTTDKYICFYDSSHTYEKNRIPILVSMLENVPSANGIICARNFIDSNGSLIAHPDFVYQDMMDDMVFDGKQLLTYSIANNINLYGNLSTILLSTDYIKTLLPLHFNDIPDSMRYVDFLYQLLYPAKIVYTYLPLASTTLSLVSDDAALIKDYVQLLRYYHESNNFLQIPENTADFTCTSQHIPCQKDITFFYTDMGEYYNLKPIADEAIMRGYHVTFTKDLYQSAEIGVYCQHVCHPENSRFSIILLHDLAQGHNRWPNLWELERWNKFDIGIVPGAFWADLWSQCACQYYANPRCGTYQLGYPKSDLVSSQDLLRRVAELREKFHMKYDFSILYAPSWENDGKEDDFITALASLNVNLLIKQAHWSDRYSHIIENIRQMRALHEGKYDNVYYIEPEESIMTALAMCDLVVSDESSVMAEGLMFGKMSIAVTDWLIPDTTPSRFAEVPMDYVIKCQKATLRYHVEQFLAAPESYDSIRQKGAKVISNHGHCCTDIMNAIAYFTTDNPDISLSFLNKRLSSRYSICSMWN</sequence>
<dbReference type="GO" id="GO:0047355">
    <property type="term" value="F:CDP-glycerol glycerophosphotransferase activity"/>
    <property type="evidence" value="ECO:0007669"/>
    <property type="project" value="InterPro"/>
</dbReference>
<dbReference type="RefSeq" id="WP_118592318.1">
    <property type="nucleotide sequence ID" value="NZ_JBGKEX010000003.1"/>
</dbReference>
<dbReference type="Pfam" id="PF04464">
    <property type="entry name" value="Glyphos_transf"/>
    <property type="match status" value="1"/>
</dbReference>
<reference evidence="1 2" key="1">
    <citation type="submission" date="2018-08" db="EMBL/GenBank/DDBJ databases">
        <title>A genome reference for cultivated species of the human gut microbiota.</title>
        <authorList>
            <person name="Zou Y."/>
            <person name="Xue W."/>
            <person name="Luo G."/>
        </authorList>
    </citation>
    <scope>NUCLEOTIDE SEQUENCE [LARGE SCALE GENOMIC DNA]</scope>
    <source>
        <strain evidence="1 2">AM43-11</strain>
    </source>
</reference>
<dbReference type="InterPro" id="IPR007554">
    <property type="entry name" value="Glycerophosphate_synth"/>
</dbReference>
<dbReference type="Proteomes" id="UP000284465">
    <property type="component" value="Unassembled WGS sequence"/>
</dbReference>
<gene>
    <name evidence="1" type="ORF">DW927_17450</name>
</gene>
<dbReference type="InterPro" id="IPR043148">
    <property type="entry name" value="TagF_C"/>
</dbReference>
<organism evidence="1 2">
    <name type="scientific">Roseburia intestinalis</name>
    <dbReference type="NCBI Taxonomy" id="166486"/>
    <lineage>
        <taxon>Bacteria</taxon>
        <taxon>Bacillati</taxon>
        <taxon>Bacillota</taxon>
        <taxon>Clostridia</taxon>
        <taxon>Lachnospirales</taxon>
        <taxon>Lachnospiraceae</taxon>
        <taxon>Roseburia</taxon>
    </lineage>
</organism>
<evidence type="ECO:0000313" key="1">
    <source>
        <dbReference type="EMBL" id="RHA64702.1"/>
    </source>
</evidence>
<dbReference type="EMBL" id="QSFP01000029">
    <property type="protein sequence ID" value="RHA64702.1"/>
    <property type="molecule type" value="Genomic_DNA"/>
</dbReference>
<dbReference type="AlphaFoldDB" id="A0A3R6DVD2"/>
<protein>
    <recommendedName>
        <fullName evidence="3">CDP-Glycerol:Poly(Glycerophosphate) glycerophosphotransferase</fullName>
    </recommendedName>
</protein>
<proteinExistence type="predicted"/>
<evidence type="ECO:0000313" key="2">
    <source>
        <dbReference type="Proteomes" id="UP000284465"/>
    </source>
</evidence>